<keyword evidence="1" id="KW-1133">Transmembrane helix</keyword>
<organism evidence="3 4">
    <name type="scientific">Celerinatantimonas yamalensis</name>
    <dbReference type="NCBI Taxonomy" id="559956"/>
    <lineage>
        <taxon>Bacteria</taxon>
        <taxon>Pseudomonadati</taxon>
        <taxon>Pseudomonadota</taxon>
        <taxon>Gammaproteobacteria</taxon>
        <taxon>Celerinatantimonadaceae</taxon>
        <taxon>Celerinatantimonas</taxon>
    </lineage>
</organism>
<gene>
    <name evidence="3" type="ORF">ABUE30_07790</name>
</gene>
<evidence type="ECO:0000256" key="1">
    <source>
        <dbReference type="SAM" id="Phobius"/>
    </source>
</evidence>
<proteinExistence type="predicted"/>
<name>A0ABW9G5R1_9GAMM</name>
<accession>A0ABW9G5R1</accession>
<sequence>MLIQAFHKFARQTYFVKLWAAPVWVLLGLTKLMIFTLPFRLLASRLGTPQGNQYWVPLLSDTQQRRAQQISRVVQGMAVYTPWNSNCFPQAITARVLLGLYGIPGTLFFGLAKDHQHELSAHAWVVAGQIRVSGGYSFNQFTVMNAFLFERQSRT</sequence>
<keyword evidence="4" id="KW-1185">Reference proteome</keyword>
<evidence type="ECO:0000313" key="3">
    <source>
        <dbReference type="EMBL" id="MFM2484967.1"/>
    </source>
</evidence>
<keyword evidence="1" id="KW-0812">Transmembrane</keyword>
<feature type="domain" description="Microcin J25-processing protein McjB C-terminal" evidence="2">
    <location>
        <begin position="34"/>
        <end position="144"/>
    </location>
</feature>
<dbReference type="RefSeq" id="WP_408623154.1">
    <property type="nucleotide sequence ID" value="NZ_JBEQCT010000002.1"/>
</dbReference>
<dbReference type="Pfam" id="PF13471">
    <property type="entry name" value="Transglut_core3"/>
    <property type="match status" value="1"/>
</dbReference>
<dbReference type="InterPro" id="IPR053521">
    <property type="entry name" value="McjB-like"/>
</dbReference>
<dbReference type="InterPro" id="IPR032708">
    <property type="entry name" value="McjB_C"/>
</dbReference>
<dbReference type="Proteomes" id="UP001629953">
    <property type="component" value="Unassembled WGS sequence"/>
</dbReference>
<dbReference type="EMBL" id="JBEQCT010000002">
    <property type="protein sequence ID" value="MFM2484967.1"/>
    <property type="molecule type" value="Genomic_DNA"/>
</dbReference>
<evidence type="ECO:0000259" key="2">
    <source>
        <dbReference type="Pfam" id="PF13471"/>
    </source>
</evidence>
<evidence type="ECO:0000313" key="4">
    <source>
        <dbReference type="Proteomes" id="UP001629953"/>
    </source>
</evidence>
<keyword evidence="1" id="KW-0472">Membrane</keyword>
<feature type="transmembrane region" description="Helical" evidence="1">
    <location>
        <begin position="23"/>
        <end position="43"/>
    </location>
</feature>
<reference evidence="3 4" key="1">
    <citation type="journal article" date="2013" name="Int. J. Syst. Evol. Microbiol.">
        <title>Celerinatantimonas yamalensis sp. nov., a cold-adapted diazotrophic bacterium from a cold permafrost brine.</title>
        <authorList>
            <person name="Shcherbakova V."/>
            <person name="Chuvilskaya N."/>
            <person name="Rivkina E."/>
            <person name="Demidov N."/>
            <person name="Uchaeva V."/>
            <person name="Suetin S."/>
            <person name="Suzina N."/>
            <person name="Gilichinsky D."/>
        </authorList>
    </citation>
    <scope>NUCLEOTIDE SEQUENCE [LARGE SCALE GENOMIC DNA]</scope>
    <source>
        <strain evidence="3 4">C7</strain>
    </source>
</reference>
<protein>
    <submittedName>
        <fullName evidence="3">Lasso peptide biosynthesis B2 protein</fullName>
    </submittedName>
</protein>
<comment type="caution">
    <text evidence="3">The sequence shown here is derived from an EMBL/GenBank/DDBJ whole genome shotgun (WGS) entry which is preliminary data.</text>
</comment>
<dbReference type="NCBIfam" id="NF033537">
    <property type="entry name" value="lasso_biosyn_B2"/>
    <property type="match status" value="1"/>
</dbReference>